<dbReference type="Pfam" id="PF14905">
    <property type="entry name" value="OMP_b-brl_3"/>
    <property type="match status" value="1"/>
</dbReference>
<dbReference type="GO" id="GO:0009279">
    <property type="term" value="C:cell outer membrane"/>
    <property type="evidence" value="ECO:0007669"/>
    <property type="project" value="UniProtKB-SubCell"/>
</dbReference>
<dbReference type="InterPro" id="IPR012910">
    <property type="entry name" value="Plug_dom"/>
</dbReference>
<dbReference type="Gene3D" id="2.60.40.1120">
    <property type="entry name" value="Carboxypeptidase-like, regulatory domain"/>
    <property type="match status" value="1"/>
</dbReference>
<dbReference type="Gene3D" id="2.170.130.10">
    <property type="entry name" value="TonB-dependent receptor, plug domain"/>
    <property type="match status" value="1"/>
</dbReference>
<proteinExistence type="predicted"/>
<dbReference type="Pfam" id="PF07715">
    <property type="entry name" value="Plug"/>
    <property type="match status" value="1"/>
</dbReference>
<evidence type="ECO:0000256" key="3">
    <source>
        <dbReference type="ARBA" id="ARBA00023237"/>
    </source>
</evidence>
<reference evidence="7" key="1">
    <citation type="submission" date="2022-10" db="EMBL/GenBank/DDBJ databases">
        <authorList>
            <person name="Yu W.X."/>
        </authorList>
    </citation>
    <scope>NUCLEOTIDE SEQUENCE</scope>
    <source>
        <strain evidence="7">AAT</strain>
    </source>
</reference>
<accession>A0AAE3M8K1</accession>
<keyword evidence="8" id="KW-1185">Reference proteome</keyword>
<keyword evidence="3" id="KW-0998">Cell outer membrane</keyword>
<evidence type="ECO:0000259" key="6">
    <source>
        <dbReference type="Pfam" id="PF14905"/>
    </source>
</evidence>
<feature type="domain" description="Outer membrane protein beta-barrel" evidence="6">
    <location>
        <begin position="383"/>
        <end position="786"/>
    </location>
</feature>
<dbReference type="AlphaFoldDB" id="A0AAE3M8K1"/>
<feature type="chain" id="PRO_5042044772" evidence="4">
    <location>
        <begin position="22"/>
        <end position="810"/>
    </location>
</feature>
<evidence type="ECO:0000313" key="7">
    <source>
        <dbReference type="EMBL" id="MCW3788810.1"/>
    </source>
</evidence>
<feature type="signal peptide" evidence="4">
    <location>
        <begin position="1"/>
        <end position="21"/>
    </location>
</feature>
<dbReference type="Gene3D" id="2.40.170.20">
    <property type="entry name" value="TonB-dependent receptor, beta-barrel domain"/>
    <property type="match status" value="1"/>
</dbReference>
<name>A0AAE3M8K1_9BACT</name>
<gene>
    <name evidence="7" type="ORF">OM075_20230</name>
</gene>
<evidence type="ECO:0000256" key="2">
    <source>
        <dbReference type="ARBA" id="ARBA00023136"/>
    </source>
</evidence>
<dbReference type="EMBL" id="JAPDPJ010000066">
    <property type="protein sequence ID" value="MCW3788810.1"/>
    <property type="molecule type" value="Genomic_DNA"/>
</dbReference>
<evidence type="ECO:0000313" key="8">
    <source>
        <dbReference type="Proteomes" id="UP001209229"/>
    </source>
</evidence>
<protein>
    <submittedName>
        <fullName evidence="7">TonB-dependent receptor</fullName>
    </submittedName>
</protein>
<dbReference type="SUPFAM" id="SSF56935">
    <property type="entry name" value="Porins"/>
    <property type="match status" value="1"/>
</dbReference>
<dbReference type="Pfam" id="PF13620">
    <property type="entry name" value="CarboxypepD_reg"/>
    <property type="match status" value="1"/>
</dbReference>
<dbReference type="PANTHER" id="PTHR40980">
    <property type="entry name" value="PLUG DOMAIN-CONTAINING PROTEIN"/>
    <property type="match status" value="1"/>
</dbReference>
<dbReference type="SUPFAM" id="SSF49464">
    <property type="entry name" value="Carboxypeptidase regulatory domain-like"/>
    <property type="match status" value="1"/>
</dbReference>
<keyword evidence="7" id="KW-0675">Receptor</keyword>
<dbReference type="PANTHER" id="PTHR40980:SF4">
    <property type="entry name" value="TONB-DEPENDENT RECEPTOR-LIKE BETA-BARREL DOMAIN-CONTAINING PROTEIN"/>
    <property type="match status" value="1"/>
</dbReference>
<keyword evidence="4" id="KW-0732">Signal</keyword>
<dbReference type="InterPro" id="IPR041700">
    <property type="entry name" value="OMP_b-brl_3"/>
</dbReference>
<dbReference type="Proteomes" id="UP001209229">
    <property type="component" value="Unassembled WGS sequence"/>
</dbReference>
<evidence type="ECO:0000256" key="1">
    <source>
        <dbReference type="ARBA" id="ARBA00004442"/>
    </source>
</evidence>
<comment type="subcellular location">
    <subcellularLocation>
        <location evidence="1">Cell outer membrane</location>
    </subcellularLocation>
</comment>
<comment type="caution">
    <text evidence="7">The sequence shown here is derived from an EMBL/GenBank/DDBJ whole genome shotgun (WGS) entry which is preliminary data.</text>
</comment>
<dbReference type="InterPro" id="IPR036942">
    <property type="entry name" value="Beta-barrel_TonB_sf"/>
</dbReference>
<sequence length="810" mass="92051">MKIKLSMILMGVLLALSSVYASDPENAAEEKVVKGKVSDKKTKKPVEYATVAVYKKADDSVVTGTISDENGEFKIKGLEPGEFYIVVSFLGYDDKRFDDIIVDKKRSVVDLGDIIMGSNSKNLDEVEVVAERQSVEFKIDKKVVSVGKQMTSASLSAVEVLENVPSIRVDIEGNVSLRGSTGFTVLIDGKPTVLDPSDALRQTPASTIENIEIITNPSAKYQPDGTGGIINIITKKNRMQGVQGLINLKAGKFGQYGGDILLNWRRKDVNFYVGGDYNERPFPGESYSERHTTSNGITTIQQSYGDNDRSFNGGSFRAGLDWDITEKDYFSIGLRTGKYDMDGESSQEFVTNTIPESSIRIEDNESESGRGGNYYSLTGNYQKKFEQEGHELSAQLNYRYRDGDEYNKNWLYENNSTNASSGTYTTEDGPSKRWELKVDYTKPVGVKDRFEAGFQGRSSNSDDNTTLSLFDTDINDFQLQPNRSNAINYIRNIYALYTIYNGEYAKLGYQIGLRGEYTKRDITNKQDNQEFTIDRWDYFPTVHLSYQLPADNQIMASYSRRIDRPRGFYLEPFITWEDMYNVRMGDPSIDPEYIDAMELGFLKKWDNSQLSLEGYYRITHNKVERIQSVYQEGILMTSFANVGTDYSLGIDATYNVPLFKWWEVNVMGNLYNYKVEGTMNGRSYDNTSFNWSSRLNNTFKVIKKIQLQLNGDYNSPTVTSQGETKEYYSLNGAVRMDFLDRKLSAVVQVRDIFGTANRVSITEDDNFYNYQKWERKSPFVSFTLSYRLNNFMQKRRNGGDEGGGMDDEGF</sequence>
<organism evidence="7 8">
    <name type="scientific">Plebeiibacterium sediminum</name>
    <dbReference type="NCBI Taxonomy" id="2992112"/>
    <lineage>
        <taxon>Bacteria</taxon>
        <taxon>Pseudomonadati</taxon>
        <taxon>Bacteroidota</taxon>
        <taxon>Bacteroidia</taxon>
        <taxon>Marinilabiliales</taxon>
        <taxon>Marinilabiliaceae</taxon>
        <taxon>Plebeiibacterium</taxon>
    </lineage>
</organism>
<evidence type="ECO:0000256" key="4">
    <source>
        <dbReference type="SAM" id="SignalP"/>
    </source>
</evidence>
<evidence type="ECO:0000259" key="5">
    <source>
        <dbReference type="Pfam" id="PF07715"/>
    </source>
</evidence>
<feature type="domain" description="TonB-dependent receptor plug" evidence="5">
    <location>
        <begin position="153"/>
        <end position="229"/>
    </location>
</feature>
<dbReference type="RefSeq" id="WP_301192366.1">
    <property type="nucleotide sequence ID" value="NZ_JAPDPJ010000066.1"/>
</dbReference>
<dbReference type="InterPro" id="IPR037066">
    <property type="entry name" value="Plug_dom_sf"/>
</dbReference>
<dbReference type="InterPro" id="IPR008969">
    <property type="entry name" value="CarboxyPept-like_regulatory"/>
</dbReference>
<keyword evidence="2" id="KW-0472">Membrane</keyword>